<keyword evidence="5" id="KW-1185">Reference proteome</keyword>
<evidence type="ECO:0000313" key="5">
    <source>
        <dbReference type="Proteomes" id="UP000825799"/>
    </source>
</evidence>
<dbReference type="InterPro" id="IPR016181">
    <property type="entry name" value="Acyl_CoA_acyltransferase"/>
</dbReference>
<keyword evidence="2" id="KW-0012">Acyltransferase</keyword>
<dbReference type="Gene3D" id="3.40.630.30">
    <property type="match status" value="1"/>
</dbReference>
<dbReference type="EMBL" id="CP080590">
    <property type="protein sequence ID" value="QYO76818.1"/>
    <property type="molecule type" value="Genomic_DNA"/>
</dbReference>
<protein>
    <submittedName>
        <fullName evidence="4">GNAT family N-acetyltransferase</fullName>
    </submittedName>
</protein>
<dbReference type="InterPro" id="IPR000182">
    <property type="entry name" value="GNAT_dom"/>
</dbReference>
<proteinExistence type="predicted"/>
<dbReference type="PANTHER" id="PTHR43877:SF2">
    <property type="entry name" value="AMINOALKYLPHOSPHONATE N-ACETYLTRANSFERASE-RELATED"/>
    <property type="match status" value="1"/>
</dbReference>
<organism evidence="4 5">
    <name type="scientific">Devosia salina</name>
    <dbReference type="NCBI Taxonomy" id="2860336"/>
    <lineage>
        <taxon>Bacteria</taxon>
        <taxon>Pseudomonadati</taxon>
        <taxon>Pseudomonadota</taxon>
        <taxon>Alphaproteobacteria</taxon>
        <taxon>Hyphomicrobiales</taxon>
        <taxon>Devosiaceae</taxon>
        <taxon>Devosia</taxon>
    </lineage>
</organism>
<name>A0ABX8WEI1_9HYPH</name>
<dbReference type="Proteomes" id="UP000825799">
    <property type="component" value="Chromosome"/>
</dbReference>
<dbReference type="CDD" id="cd04301">
    <property type="entry name" value="NAT_SF"/>
    <property type="match status" value="1"/>
</dbReference>
<evidence type="ECO:0000256" key="1">
    <source>
        <dbReference type="ARBA" id="ARBA00022679"/>
    </source>
</evidence>
<evidence type="ECO:0000256" key="2">
    <source>
        <dbReference type="ARBA" id="ARBA00023315"/>
    </source>
</evidence>
<dbReference type="PANTHER" id="PTHR43877">
    <property type="entry name" value="AMINOALKYLPHOSPHONATE N-ACETYLTRANSFERASE-RELATED-RELATED"/>
    <property type="match status" value="1"/>
</dbReference>
<gene>
    <name evidence="4" type="ORF">K1X15_19990</name>
</gene>
<dbReference type="InterPro" id="IPR050832">
    <property type="entry name" value="Bact_Acetyltransf"/>
</dbReference>
<dbReference type="Pfam" id="PF00583">
    <property type="entry name" value="Acetyltransf_1"/>
    <property type="match status" value="1"/>
</dbReference>
<dbReference type="PROSITE" id="PS51186">
    <property type="entry name" value="GNAT"/>
    <property type="match status" value="1"/>
</dbReference>
<evidence type="ECO:0000313" key="4">
    <source>
        <dbReference type="EMBL" id="QYO76818.1"/>
    </source>
</evidence>
<sequence>MIIRPAQPADVEAIFDVRTAVTENILDRSQLAEMGITPATITKMIRQSACAWVAIEDDRVVGFSMADLEGGSLFAAFVLPSREGQGIGKTLVAVAENALFERHAVIWLETGKTTRAAGFYRHLGWANPVEITEWDIRLEKSKPAAEAPSARP</sequence>
<evidence type="ECO:0000259" key="3">
    <source>
        <dbReference type="PROSITE" id="PS51186"/>
    </source>
</evidence>
<dbReference type="RefSeq" id="WP_220305283.1">
    <property type="nucleotide sequence ID" value="NZ_CP080590.1"/>
</dbReference>
<dbReference type="SUPFAM" id="SSF55729">
    <property type="entry name" value="Acyl-CoA N-acyltransferases (Nat)"/>
    <property type="match status" value="1"/>
</dbReference>
<feature type="domain" description="N-acetyltransferase" evidence="3">
    <location>
        <begin position="1"/>
        <end position="143"/>
    </location>
</feature>
<reference evidence="4 5" key="1">
    <citation type="submission" date="2021-08" db="EMBL/GenBank/DDBJ databases">
        <title>Devosia salina sp. nov., isolated from the South China Sea sediment.</title>
        <authorList>
            <person name="Zhou Z."/>
        </authorList>
    </citation>
    <scope>NUCLEOTIDE SEQUENCE [LARGE SCALE GENOMIC DNA]</scope>
    <source>
        <strain evidence="4 5">SCS-3</strain>
    </source>
</reference>
<accession>A0ABX8WEI1</accession>
<keyword evidence="1" id="KW-0808">Transferase</keyword>